<dbReference type="Gene3D" id="3.40.50.300">
    <property type="entry name" value="P-loop containing nucleotide triphosphate hydrolases"/>
    <property type="match status" value="1"/>
</dbReference>
<comment type="caution">
    <text evidence="2">The sequence shown here is derived from an EMBL/GenBank/DDBJ whole genome shotgun (WGS) entry which is preliminary data.</text>
</comment>
<dbReference type="EMBL" id="JAAXPJ010000027">
    <property type="protein sequence ID" value="NKZ15752.1"/>
    <property type="molecule type" value="Genomic_DNA"/>
</dbReference>
<name>A0A7X6MVK8_9MYCO</name>
<organism evidence="2 3">
    <name type="scientific">Mycolicibacterium septicum DSM 44393</name>
    <dbReference type="NCBI Taxonomy" id="1341646"/>
    <lineage>
        <taxon>Bacteria</taxon>
        <taxon>Bacillati</taxon>
        <taxon>Actinomycetota</taxon>
        <taxon>Actinomycetes</taxon>
        <taxon>Mycobacteriales</taxon>
        <taxon>Mycobacteriaceae</taxon>
        <taxon>Mycolicibacterium</taxon>
    </lineage>
</organism>
<dbReference type="InterPro" id="IPR025669">
    <property type="entry name" value="AAA_dom"/>
</dbReference>
<dbReference type="PANTHER" id="PTHR13696">
    <property type="entry name" value="P-LOOP CONTAINING NUCLEOSIDE TRIPHOSPHATE HYDROLASE"/>
    <property type="match status" value="1"/>
</dbReference>
<gene>
    <name evidence="2" type="ORF">HGA11_32780</name>
</gene>
<protein>
    <submittedName>
        <fullName evidence="2">AAA family ATPase</fullName>
    </submittedName>
</protein>
<dbReference type="Proteomes" id="UP000518188">
    <property type="component" value="Unassembled WGS sequence"/>
</dbReference>
<dbReference type="RefSeq" id="WP_044524920.1">
    <property type="nucleotide sequence ID" value="NZ_HG322955.1"/>
</dbReference>
<dbReference type="InterPro" id="IPR027417">
    <property type="entry name" value="P-loop_NTPase"/>
</dbReference>
<dbReference type="InterPro" id="IPR050678">
    <property type="entry name" value="DNA_Partitioning_ATPase"/>
</dbReference>
<dbReference type="PANTHER" id="PTHR13696:SF52">
    <property type="entry name" value="PARA FAMILY PROTEIN CT_582"/>
    <property type="match status" value="1"/>
</dbReference>
<evidence type="ECO:0000313" key="2">
    <source>
        <dbReference type="EMBL" id="NKZ15752.1"/>
    </source>
</evidence>
<dbReference type="CDD" id="cd02042">
    <property type="entry name" value="ParAB_family"/>
    <property type="match status" value="1"/>
</dbReference>
<evidence type="ECO:0000259" key="1">
    <source>
        <dbReference type="Pfam" id="PF13614"/>
    </source>
</evidence>
<proteinExistence type="predicted"/>
<dbReference type="SUPFAM" id="SSF52540">
    <property type="entry name" value="P-loop containing nucleoside triphosphate hydrolases"/>
    <property type="match status" value="1"/>
</dbReference>
<reference evidence="2 3" key="1">
    <citation type="submission" date="2020-04" db="EMBL/GenBank/DDBJ databases">
        <title>MicrobeNet Type strains.</title>
        <authorList>
            <person name="Nicholson A.C."/>
        </authorList>
    </citation>
    <scope>NUCLEOTIDE SEQUENCE [LARGE SCALE GENOMIC DNA]</scope>
    <source>
        <strain evidence="2 3">ATCC 700731</strain>
    </source>
</reference>
<feature type="domain" description="AAA" evidence="1">
    <location>
        <begin position="14"/>
        <end position="191"/>
    </location>
</feature>
<sequence length="274" mass="29527">MTSEVGSPKLGGGRVLAIAMQKGGVAKTTTTVNVATALAQQGYRVLVIDMDQQAHCTMCLRVVLGPDDASLYEVLHPDRALRVPLRSVIKRSEFGVDVVPAHMALRELERTGLGSGGQLRLARELDSVIDDYDFVLIDCPPALGELTTAALAGADDVMAVLKPGGFEVSSMRELANTILDVQETLNADIEIRYVLLADFDGRPQAGKDVRNQLRADWGEWDGGGAYLGEVPHTVRVVEAANKRMPIHMHAPTCTAAVAYQEVAERVAKRAKVSQ</sequence>
<accession>A0A7X6MVK8</accession>
<dbReference type="AlphaFoldDB" id="A0A7X6MVK8"/>
<dbReference type="Pfam" id="PF13614">
    <property type="entry name" value="AAA_31"/>
    <property type="match status" value="1"/>
</dbReference>
<evidence type="ECO:0000313" key="3">
    <source>
        <dbReference type="Proteomes" id="UP000518188"/>
    </source>
</evidence>